<dbReference type="InterPro" id="IPR008775">
    <property type="entry name" value="Phytyl_CoA_dOase-like"/>
</dbReference>
<dbReference type="Proteomes" id="UP000673394">
    <property type="component" value="Unassembled WGS sequence"/>
</dbReference>
<dbReference type="SUPFAM" id="SSF51197">
    <property type="entry name" value="Clavaminate synthase-like"/>
    <property type="match status" value="1"/>
</dbReference>
<dbReference type="PANTHER" id="PTHR20883">
    <property type="entry name" value="PHYTANOYL-COA DIOXYGENASE DOMAIN CONTAINING 1"/>
    <property type="match status" value="1"/>
</dbReference>
<dbReference type="PANTHER" id="PTHR20883:SF48">
    <property type="entry name" value="ECTOINE DIOXYGENASE"/>
    <property type="match status" value="1"/>
</dbReference>
<evidence type="ECO:0000313" key="1">
    <source>
        <dbReference type="EMBL" id="MBP3961494.1"/>
    </source>
</evidence>
<comment type="caution">
    <text evidence="1">The sequence shown here is derived from an EMBL/GenBank/DDBJ whole genome shotgun (WGS) entry which is preliminary data.</text>
</comment>
<dbReference type="EMBL" id="JAGKSP010000001">
    <property type="protein sequence ID" value="MBP3961494.1"/>
    <property type="molecule type" value="Genomic_DNA"/>
</dbReference>
<dbReference type="GO" id="GO:0051213">
    <property type="term" value="F:dioxygenase activity"/>
    <property type="evidence" value="ECO:0007669"/>
    <property type="project" value="UniProtKB-KW"/>
</dbReference>
<organism evidence="1 2">
    <name type="scientific">Paenibacillus lignilyticus</name>
    <dbReference type="NCBI Taxonomy" id="1172615"/>
    <lineage>
        <taxon>Bacteria</taxon>
        <taxon>Bacillati</taxon>
        <taxon>Bacillota</taxon>
        <taxon>Bacilli</taxon>
        <taxon>Bacillales</taxon>
        <taxon>Paenibacillaceae</taxon>
        <taxon>Paenibacillus</taxon>
    </lineage>
</organism>
<gene>
    <name evidence="1" type="ORF">I8J30_02135</name>
</gene>
<dbReference type="Gene3D" id="2.60.120.620">
    <property type="entry name" value="q2cbj1_9rhob like domain"/>
    <property type="match status" value="1"/>
</dbReference>
<evidence type="ECO:0000313" key="2">
    <source>
        <dbReference type="Proteomes" id="UP000673394"/>
    </source>
</evidence>
<keyword evidence="1" id="KW-0560">Oxidoreductase</keyword>
<reference evidence="1 2" key="1">
    <citation type="submission" date="2021-04" db="EMBL/GenBank/DDBJ databases">
        <title>Paenibacillus sp. DLE-14 whole genome sequence.</title>
        <authorList>
            <person name="Ham Y.J."/>
        </authorList>
    </citation>
    <scope>NUCLEOTIDE SEQUENCE [LARGE SCALE GENOMIC DNA]</scope>
    <source>
        <strain evidence="1 2">DLE-14</strain>
    </source>
</reference>
<dbReference type="RefSeq" id="WP_210654958.1">
    <property type="nucleotide sequence ID" value="NZ_JAGKSP010000001.1"/>
</dbReference>
<dbReference type="Pfam" id="PF05721">
    <property type="entry name" value="PhyH"/>
    <property type="match status" value="1"/>
</dbReference>
<name>A0ABS5C678_9BACL</name>
<keyword evidence="2" id="KW-1185">Reference proteome</keyword>
<accession>A0ABS5C678</accession>
<proteinExistence type="predicted"/>
<protein>
    <submittedName>
        <fullName evidence="1">Phytanoyl-CoA dioxygenase family protein</fullName>
    </submittedName>
</protein>
<sequence>MSNIANGRLTQAEVDFYNTNGYTLYKNQLFSAEKQAELSAIFEEQWELVGRRLNSELDTPHFRDERLLKFLLSDEVLDLVEPIIGPNIGLWSSHFICKEPLIGKQTPWHEDSAYWKGRLSRYDKIATVWLAIDRSWKENGCMRVIPGTHSNGFSDYEDVDTDDSIFNTQIKNIDESKAVYFELEPGQCSIHDSRIIHGATPNPSPFRRCGYTMRYFSTEARVIPEKNPNFKIWLARGKDIAGSDFVNV</sequence>
<keyword evidence="1" id="KW-0223">Dioxygenase</keyword>